<name>A0A653AE83_9BACT</name>
<organism evidence="1">
    <name type="scientific">uncultured Paludibacter sp</name>
    <dbReference type="NCBI Taxonomy" id="497635"/>
    <lineage>
        <taxon>Bacteria</taxon>
        <taxon>Pseudomonadati</taxon>
        <taxon>Bacteroidota</taxon>
        <taxon>Bacteroidia</taxon>
        <taxon>Bacteroidales</taxon>
        <taxon>Paludibacteraceae</taxon>
        <taxon>Paludibacter</taxon>
        <taxon>environmental samples</taxon>
    </lineage>
</organism>
<dbReference type="AlphaFoldDB" id="A0A653AE83"/>
<reference evidence="1" key="1">
    <citation type="submission" date="2018-07" db="EMBL/GenBank/DDBJ databases">
        <authorList>
            <consortium name="Genoscope - CEA"/>
            <person name="William W."/>
        </authorList>
    </citation>
    <scope>NUCLEOTIDE SEQUENCE</scope>
    <source>
        <strain evidence="1">IK1</strain>
    </source>
</reference>
<proteinExistence type="predicted"/>
<dbReference type="EMBL" id="UPXZ01000033">
    <property type="protein sequence ID" value="VBB46322.1"/>
    <property type="molecule type" value="Genomic_DNA"/>
</dbReference>
<accession>A0A653AE83</accession>
<protein>
    <submittedName>
        <fullName evidence="1">Uncharacterized protein</fullName>
    </submittedName>
</protein>
<gene>
    <name evidence="1" type="ORF">TRIP_D390011</name>
</gene>
<sequence>MSIGSTFAGTYSVTFPCGKSATFSCDKSEVGYMMRVLENYLCGRQLQEQ</sequence>
<evidence type="ECO:0000313" key="1">
    <source>
        <dbReference type="EMBL" id="VBB46322.1"/>
    </source>
</evidence>